<dbReference type="Gene3D" id="2.40.160.60">
    <property type="entry name" value="Outer membrane protein transport protein (OMPP1/FadL/TodX)"/>
    <property type="match status" value="1"/>
</dbReference>
<dbReference type="Pfam" id="PF03349">
    <property type="entry name" value="Toluene_X"/>
    <property type="match status" value="1"/>
</dbReference>
<comment type="similarity">
    <text evidence="2">Belongs to the OmpP1/FadL family.</text>
</comment>
<proteinExistence type="inferred from homology"/>
<comment type="subcellular location">
    <subcellularLocation>
        <location evidence="1">Cell outer membrane</location>
        <topology evidence="1">Multi-pass membrane protein</topology>
    </subcellularLocation>
</comment>
<reference evidence="9 10" key="1">
    <citation type="submission" date="2018-05" db="EMBL/GenBank/DDBJ databases">
        <title>Leucothrix arctica sp. nov., isolated from Arctic seawater.</title>
        <authorList>
            <person name="Choi A."/>
            <person name="Baek K."/>
        </authorList>
    </citation>
    <scope>NUCLEOTIDE SEQUENCE [LARGE SCALE GENOMIC DNA]</scope>
    <source>
        <strain evidence="9 10">JCM 18388</strain>
    </source>
</reference>
<keyword evidence="10" id="KW-1185">Reference proteome</keyword>
<name>A0A317CDE0_9GAMM</name>
<evidence type="ECO:0000256" key="1">
    <source>
        <dbReference type="ARBA" id="ARBA00004571"/>
    </source>
</evidence>
<dbReference type="EMBL" id="QGKM01000056">
    <property type="protein sequence ID" value="PWQ94330.1"/>
    <property type="molecule type" value="Genomic_DNA"/>
</dbReference>
<sequence length="476" mass="49569">MTVLANKNKQWLLKAGVLFSPFMFSPVAFATNGMLLEGMGPEATGMGGAAQAVDNGTAAMVNNPATLGLMRSGESRFDFAVGNLRPDVEAGQMGSSDGDSYLMPAIGYTSKTGRVGYGVGVFSQGGMGTEYGSDTMLGMFAGGEARSEVGVGAVLFPVSYDLSSKVTVGGTLQYVWGGMDMIFGMPMGNTAAPQPGTFADFANPSSNILGSATGTLVQGLGSAAAPAFLSPDDAAVFHFSNDNDFSGQVKGQGAGASAGIMYQASPRFRVGGSYRTKTAMSNFKGSGSMKIIDLGDGAGGAGSGDELEITGDYSIKDFQFPAVASVGMAYQVTPSTLLAMDVSHIDWSSVMDTVDIVFKADSGPFAGAVANVSMNQHWDDQTVVKLGVEHALNARTKIRGGLNIASNPVPDEYLNPLFPAIIENHITAGFSHKLNRNSEISGSIVHAPEVEQTNSNTMGESSHSQTNLQLMYSRTW</sequence>
<feature type="signal peptide" evidence="8">
    <location>
        <begin position="1"/>
        <end position="30"/>
    </location>
</feature>
<dbReference type="GO" id="GO:0015483">
    <property type="term" value="F:long-chain fatty acid transporting porin activity"/>
    <property type="evidence" value="ECO:0007669"/>
    <property type="project" value="TreeGrafter"/>
</dbReference>
<evidence type="ECO:0000256" key="5">
    <source>
        <dbReference type="ARBA" id="ARBA00022729"/>
    </source>
</evidence>
<evidence type="ECO:0000256" key="3">
    <source>
        <dbReference type="ARBA" id="ARBA00022452"/>
    </source>
</evidence>
<keyword evidence="4" id="KW-0812">Transmembrane</keyword>
<dbReference type="Proteomes" id="UP000245539">
    <property type="component" value="Unassembled WGS sequence"/>
</dbReference>
<dbReference type="RefSeq" id="WP_109838859.1">
    <property type="nucleotide sequence ID" value="NZ_QGKM01000056.1"/>
</dbReference>
<keyword evidence="3" id="KW-1134">Transmembrane beta strand</keyword>
<organism evidence="9 10">
    <name type="scientific">Leucothrix pacifica</name>
    <dbReference type="NCBI Taxonomy" id="1247513"/>
    <lineage>
        <taxon>Bacteria</taxon>
        <taxon>Pseudomonadati</taxon>
        <taxon>Pseudomonadota</taxon>
        <taxon>Gammaproteobacteria</taxon>
        <taxon>Thiotrichales</taxon>
        <taxon>Thiotrichaceae</taxon>
        <taxon>Leucothrix</taxon>
    </lineage>
</organism>
<keyword evidence="5 8" id="KW-0732">Signal</keyword>
<dbReference type="PANTHER" id="PTHR35093:SF8">
    <property type="entry name" value="OUTER MEMBRANE PROTEIN NMB0088-RELATED"/>
    <property type="match status" value="1"/>
</dbReference>
<gene>
    <name evidence="9" type="ORF">DKW60_16975</name>
</gene>
<comment type="caution">
    <text evidence="9">The sequence shown here is derived from an EMBL/GenBank/DDBJ whole genome shotgun (WGS) entry which is preliminary data.</text>
</comment>
<protein>
    <recommendedName>
        <fullName evidence="11">Aromatic hydrocarbon degradation protein</fullName>
    </recommendedName>
</protein>
<evidence type="ECO:0000256" key="8">
    <source>
        <dbReference type="SAM" id="SignalP"/>
    </source>
</evidence>
<evidence type="ECO:0000256" key="2">
    <source>
        <dbReference type="ARBA" id="ARBA00008163"/>
    </source>
</evidence>
<evidence type="ECO:0000313" key="9">
    <source>
        <dbReference type="EMBL" id="PWQ94330.1"/>
    </source>
</evidence>
<keyword evidence="7" id="KW-0998">Cell outer membrane</keyword>
<accession>A0A317CDE0</accession>
<dbReference type="InterPro" id="IPR005017">
    <property type="entry name" value="OMPP1/FadL/TodX"/>
</dbReference>
<evidence type="ECO:0008006" key="11">
    <source>
        <dbReference type="Google" id="ProtNLM"/>
    </source>
</evidence>
<dbReference type="PANTHER" id="PTHR35093">
    <property type="entry name" value="OUTER MEMBRANE PROTEIN NMB0088-RELATED"/>
    <property type="match status" value="1"/>
</dbReference>
<evidence type="ECO:0000313" key="10">
    <source>
        <dbReference type="Proteomes" id="UP000245539"/>
    </source>
</evidence>
<feature type="chain" id="PRO_5016389621" description="Aromatic hydrocarbon degradation protein" evidence="8">
    <location>
        <begin position="31"/>
        <end position="476"/>
    </location>
</feature>
<keyword evidence="6" id="KW-0472">Membrane</keyword>
<evidence type="ECO:0000256" key="6">
    <source>
        <dbReference type="ARBA" id="ARBA00023136"/>
    </source>
</evidence>
<dbReference type="GO" id="GO:0009279">
    <property type="term" value="C:cell outer membrane"/>
    <property type="evidence" value="ECO:0007669"/>
    <property type="project" value="UniProtKB-SubCell"/>
</dbReference>
<dbReference type="OrthoDB" id="19849at2"/>
<evidence type="ECO:0000256" key="4">
    <source>
        <dbReference type="ARBA" id="ARBA00022692"/>
    </source>
</evidence>
<evidence type="ECO:0000256" key="7">
    <source>
        <dbReference type="ARBA" id="ARBA00023237"/>
    </source>
</evidence>
<dbReference type="AlphaFoldDB" id="A0A317CDE0"/>
<dbReference type="SUPFAM" id="SSF56935">
    <property type="entry name" value="Porins"/>
    <property type="match status" value="1"/>
</dbReference>